<name>R7VE24_CAPTE</name>
<proteinExistence type="predicted"/>
<dbReference type="EMBL" id="AMQN01004223">
    <property type="status" value="NOT_ANNOTATED_CDS"/>
    <property type="molecule type" value="Genomic_DNA"/>
</dbReference>
<dbReference type="EMBL" id="KB292914">
    <property type="protein sequence ID" value="ELU16812.1"/>
    <property type="molecule type" value="Genomic_DNA"/>
</dbReference>
<keyword evidence="3" id="KW-1185">Reference proteome</keyword>
<reference evidence="1 3" key="2">
    <citation type="journal article" date="2013" name="Nature">
        <title>Insights into bilaterian evolution from three spiralian genomes.</title>
        <authorList>
            <person name="Simakov O."/>
            <person name="Marletaz F."/>
            <person name="Cho S.J."/>
            <person name="Edsinger-Gonzales E."/>
            <person name="Havlak P."/>
            <person name="Hellsten U."/>
            <person name="Kuo D.H."/>
            <person name="Larsson T."/>
            <person name="Lv J."/>
            <person name="Arendt D."/>
            <person name="Savage R."/>
            <person name="Osoegawa K."/>
            <person name="de Jong P."/>
            <person name="Grimwood J."/>
            <person name="Chapman J.A."/>
            <person name="Shapiro H."/>
            <person name="Aerts A."/>
            <person name="Otillar R.P."/>
            <person name="Terry A.Y."/>
            <person name="Boore J.L."/>
            <person name="Grigoriev I.V."/>
            <person name="Lindberg D.R."/>
            <person name="Seaver E.C."/>
            <person name="Weisblat D.A."/>
            <person name="Putnam N.H."/>
            <person name="Rokhsar D.S."/>
        </authorList>
    </citation>
    <scope>NUCLEOTIDE SEQUENCE</scope>
    <source>
        <strain evidence="1 3">I ESC-2004</strain>
    </source>
</reference>
<gene>
    <name evidence="1" type="ORF">CAPTEDRAFT_205282</name>
</gene>
<dbReference type="HOGENOM" id="CLU_2173363_0_0_1"/>
<dbReference type="EnsemblMetazoa" id="CapteT205282">
    <property type="protein sequence ID" value="CapteP205282"/>
    <property type="gene ID" value="CapteG205282"/>
</dbReference>
<reference evidence="2" key="3">
    <citation type="submission" date="2015-06" db="UniProtKB">
        <authorList>
            <consortium name="EnsemblMetazoa"/>
        </authorList>
    </citation>
    <scope>IDENTIFICATION</scope>
</reference>
<accession>R7VE24</accession>
<organism evidence="1">
    <name type="scientific">Capitella teleta</name>
    <name type="common">Polychaete worm</name>
    <dbReference type="NCBI Taxonomy" id="283909"/>
    <lineage>
        <taxon>Eukaryota</taxon>
        <taxon>Metazoa</taxon>
        <taxon>Spiralia</taxon>
        <taxon>Lophotrochozoa</taxon>
        <taxon>Annelida</taxon>
        <taxon>Polychaeta</taxon>
        <taxon>Sedentaria</taxon>
        <taxon>Scolecida</taxon>
        <taxon>Capitellidae</taxon>
        <taxon>Capitella</taxon>
    </lineage>
</organism>
<evidence type="ECO:0000313" key="2">
    <source>
        <dbReference type="EnsemblMetazoa" id="CapteP205282"/>
    </source>
</evidence>
<protein>
    <submittedName>
        <fullName evidence="1 2">Uncharacterized protein</fullName>
    </submittedName>
</protein>
<dbReference type="AlphaFoldDB" id="R7VE24"/>
<dbReference type="Proteomes" id="UP000014760">
    <property type="component" value="Unassembled WGS sequence"/>
</dbReference>
<reference evidence="3" key="1">
    <citation type="submission" date="2012-12" db="EMBL/GenBank/DDBJ databases">
        <authorList>
            <person name="Hellsten U."/>
            <person name="Grimwood J."/>
            <person name="Chapman J.A."/>
            <person name="Shapiro H."/>
            <person name="Aerts A."/>
            <person name="Otillar R.P."/>
            <person name="Terry A.Y."/>
            <person name="Boore J.L."/>
            <person name="Simakov O."/>
            <person name="Marletaz F."/>
            <person name="Cho S.-J."/>
            <person name="Edsinger-Gonzales E."/>
            <person name="Havlak P."/>
            <person name="Kuo D.-H."/>
            <person name="Larsson T."/>
            <person name="Lv J."/>
            <person name="Arendt D."/>
            <person name="Savage R."/>
            <person name="Osoegawa K."/>
            <person name="de Jong P."/>
            <person name="Lindberg D.R."/>
            <person name="Seaver E.C."/>
            <person name="Weisblat D.A."/>
            <person name="Putnam N.H."/>
            <person name="Grigoriev I.V."/>
            <person name="Rokhsar D.S."/>
        </authorList>
    </citation>
    <scope>NUCLEOTIDE SEQUENCE</scope>
    <source>
        <strain evidence="3">I ESC-2004</strain>
    </source>
</reference>
<dbReference type="OrthoDB" id="6047970at2759"/>
<evidence type="ECO:0000313" key="1">
    <source>
        <dbReference type="EMBL" id="ELU16812.1"/>
    </source>
</evidence>
<evidence type="ECO:0000313" key="3">
    <source>
        <dbReference type="Proteomes" id="UP000014760"/>
    </source>
</evidence>
<sequence length="110" mass="12719">MDDDSNSVASSAVGMDSFRLTRQQVLPEQWTLPKEWNIEMREMFGNWKLDVQSQIKHLDVQLNRSLTFYPCELSKRPSLFPLTESAEETGEEAKLRLLNSGQMQTGLRRT</sequence>